<feature type="transmembrane region" description="Helical" evidence="9">
    <location>
        <begin position="134"/>
        <end position="152"/>
    </location>
</feature>
<keyword evidence="4" id="KW-0808">Transferase</keyword>
<comment type="caution">
    <text evidence="11">The sequence shown here is derived from an EMBL/GenBank/DDBJ whole genome shotgun (WGS) entry which is preliminary data.</text>
</comment>
<dbReference type="InterPro" id="IPR011712">
    <property type="entry name" value="Sig_transdc_His_kin_sub3_dim/P"/>
</dbReference>
<dbReference type="PANTHER" id="PTHR24421">
    <property type="entry name" value="NITRATE/NITRITE SENSOR PROTEIN NARX-RELATED"/>
    <property type="match status" value="1"/>
</dbReference>
<evidence type="ECO:0000256" key="9">
    <source>
        <dbReference type="SAM" id="Phobius"/>
    </source>
</evidence>
<keyword evidence="7" id="KW-0067">ATP-binding</keyword>
<dbReference type="GO" id="GO:0046983">
    <property type="term" value="F:protein dimerization activity"/>
    <property type="evidence" value="ECO:0007669"/>
    <property type="project" value="InterPro"/>
</dbReference>
<feature type="transmembrane region" description="Helical" evidence="9">
    <location>
        <begin position="64"/>
        <end position="81"/>
    </location>
</feature>
<dbReference type="InterPro" id="IPR005467">
    <property type="entry name" value="His_kinase_dom"/>
</dbReference>
<gene>
    <name evidence="11" type="ORF">Dac01nite_16060</name>
</gene>
<evidence type="ECO:0000259" key="10">
    <source>
        <dbReference type="PROSITE" id="PS50109"/>
    </source>
</evidence>
<dbReference type="SMART" id="SM00387">
    <property type="entry name" value="HATPase_c"/>
    <property type="match status" value="1"/>
</dbReference>
<keyword evidence="3" id="KW-0597">Phosphoprotein</keyword>
<dbReference type="Gene3D" id="1.20.5.1930">
    <property type="match status" value="1"/>
</dbReference>
<evidence type="ECO:0000313" key="11">
    <source>
        <dbReference type="EMBL" id="GIG54854.1"/>
    </source>
</evidence>
<feature type="transmembrane region" description="Helical" evidence="9">
    <location>
        <begin position="40"/>
        <end position="57"/>
    </location>
</feature>
<feature type="transmembrane region" description="Helical" evidence="9">
    <location>
        <begin position="87"/>
        <end position="104"/>
    </location>
</feature>
<accession>A0A919Q3D4</accession>
<evidence type="ECO:0000256" key="7">
    <source>
        <dbReference type="ARBA" id="ARBA00022840"/>
    </source>
</evidence>
<keyword evidence="6 11" id="KW-0418">Kinase</keyword>
<dbReference type="GO" id="GO:0000155">
    <property type="term" value="F:phosphorelay sensor kinase activity"/>
    <property type="evidence" value="ECO:0007669"/>
    <property type="project" value="InterPro"/>
</dbReference>
<evidence type="ECO:0000256" key="1">
    <source>
        <dbReference type="ARBA" id="ARBA00000085"/>
    </source>
</evidence>
<keyword evidence="9" id="KW-0472">Membrane</keyword>
<evidence type="ECO:0000256" key="5">
    <source>
        <dbReference type="ARBA" id="ARBA00022741"/>
    </source>
</evidence>
<dbReference type="AlphaFoldDB" id="A0A919Q3D4"/>
<feature type="transmembrane region" description="Helical" evidence="9">
    <location>
        <begin position="111"/>
        <end position="128"/>
    </location>
</feature>
<dbReference type="Pfam" id="PF23539">
    <property type="entry name" value="DUF7134"/>
    <property type="match status" value="1"/>
</dbReference>
<keyword evidence="9" id="KW-0812">Transmembrane</keyword>
<proteinExistence type="predicted"/>
<dbReference type="EC" id="2.7.13.3" evidence="2"/>
<name>A0A919Q3D4_9MICO</name>
<keyword evidence="9" id="KW-1133">Transmembrane helix</keyword>
<dbReference type="SUPFAM" id="SSF55874">
    <property type="entry name" value="ATPase domain of HSP90 chaperone/DNA topoisomerase II/histidine kinase"/>
    <property type="match status" value="1"/>
</dbReference>
<dbReference type="PANTHER" id="PTHR24421:SF10">
    <property type="entry name" value="NITRATE_NITRITE SENSOR PROTEIN NARQ"/>
    <property type="match status" value="1"/>
</dbReference>
<organism evidence="11 12">
    <name type="scientific">Demequina activiva</name>
    <dbReference type="NCBI Taxonomy" id="1582364"/>
    <lineage>
        <taxon>Bacteria</taxon>
        <taxon>Bacillati</taxon>
        <taxon>Actinomycetota</taxon>
        <taxon>Actinomycetes</taxon>
        <taxon>Micrococcales</taxon>
        <taxon>Demequinaceae</taxon>
        <taxon>Demequina</taxon>
    </lineage>
</organism>
<evidence type="ECO:0000313" key="12">
    <source>
        <dbReference type="Proteomes" id="UP000652354"/>
    </source>
</evidence>
<dbReference type="RefSeq" id="WP_203655684.1">
    <property type="nucleotide sequence ID" value="NZ_BONR01000003.1"/>
</dbReference>
<dbReference type="CDD" id="cd16917">
    <property type="entry name" value="HATPase_UhpB-NarQ-NarX-like"/>
    <property type="match status" value="1"/>
</dbReference>
<comment type="catalytic activity">
    <reaction evidence="1">
        <text>ATP + protein L-histidine = ADP + protein N-phospho-L-histidine.</text>
        <dbReference type="EC" id="2.7.13.3"/>
    </reaction>
</comment>
<dbReference type="InterPro" id="IPR050482">
    <property type="entry name" value="Sensor_HK_TwoCompSys"/>
</dbReference>
<dbReference type="Pfam" id="PF07730">
    <property type="entry name" value="HisKA_3"/>
    <property type="match status" value="1"/>
</dbReference>
<protein>
    <recommendedName>
        <fullName evidence="2">histidine kinase</fullName>
        <ecNumber evidence="2">2.7.13.3</ecNumber>
    </recommendedName>
</protein>
<feature type="domain" description="Histidine kinase" evidence="10">
    <location>
        <begin position="196"/>
        <end position="410"/>
    </location>
</feature>
<dbReference type="GO" id="GO:0005524">
    <property type="term" value="F:ATP binding"/>
    <property type="evidence" value="ECO:0007669"/>
    <property type="project" value="UniProtKB-KW"/>
</dbReference>
<dbReference type="InterPro" id="IPR055558">
    <property type="entry name" value="DUF7134"/>
</dbReference>
<dbReference type="Gene3D" id="3.30.565.10">
    <property type="entry name" value="Histidine kinase-like ATPase, C-terminal domain"/>
    <property type="match status" value="1"/>
</dbReference>
<keyword evidence="8" id="KW-0902">Two-component regulatory system</keyword>
<reference evidence="11" key="1">
    <citation type="submission" date="2021-01" db="EMBL/GenBank/DDBJ databases">
        <title>Whole genome shotgun sequence of Demequina activiva NBRC 110675.</title>
        <authorList>
            <person name="Komaki H."/>
            <person name="Tamura T."/>
        </authorList>
    </citation>
    <scope>NUCLEOTIDE SEQUENCE</scope>
    <source>
        <strain evidence="11">NBRC 110675</strain>
    </source>
</reference>
<dbReference type="Proteomes" id="UP000652354">
    <property type="component" value="Unassembled WGS sequence"/>
</dbReference>
<dbReference type="Pfam" id="PF02518">
    <property type="entry name" value="HATPase_c"/>
    <property type="match status" value="1"/>
</dbReference>
<evidence type="ECO:0000256" key="4">
    <source>
        <dbReference type="ARBA" id="ARBA00022679"/>
    </source>
</evidence>
<evidence type="ECO:0000256" key="2">
    <source>
        <dbReference type="ARBA" id="ARBA00012438"/>
    </source>
</evidence>
<keyword evidence="12" id="KW-1185">Reference proteome</keyword>
<evidence type="ECO:0000256" key="8">
    <source>
        <dbReference type="ARBA" id="ARBA00023012"/>
    </source>
</evidence>
<dbReference type="InterPro" id="IPR036890">
    <property type="entry name" value="HATPase_C_sf"/>
</dbReference>
<evidence type="ECO:0000256" key="6">
    <source>
        <dbReference type="ARBA" id="ARBA00022777"/>
    </source>
</evidence>
<dbReference type="GO" id="GO:0016020">
    <property type="term" value="C:membrane"/>
    <property type="evidence" value="ECO:0007669"/>
    <property type="project" value="InterPro"/>
</dbReference>
<feature type="transmembrane region" description="Helical" evidence="9">
    <location>
        <begin position="12"/>
        <end position="28"/>
    </location>
</feature>
<sequence>MDLRPPRWNDALVAAGLLILGVLWAVSLDSAELLSASRDMDLWGYLLLIGQVIPLIWRQRFPRAVLWLTGSVWVVTVGLGYESGPAMLAVFVAIYGVGAYLPRWTAIRHGAVLLGVMMTWTAAGLATYDNIPWSALVAVPLGVLIPLALGIADRRRRQRITELEVANVRREQAGFEAATDAVRAERARIARELHDVVAHEITVMTLQAEGARRTLGERDPEIREALATIAASGRTGLEEMQRMIGVLRASEQEANERADADRALAAGTAPPRASVLDGLSPMPSLAALPTLVRHVQESGLPVTLEISGSAHVPAGVEVSAYRIVQEALTNALKHAGSGARAEVTVKRTADAVRITVVDDGRGATSETVRLPGGHGLTGMAERVQALGGSLSHGSRRGGGFEVHAVLPSGDDQIRGDRPATAEGVTA</sequence>
<dbReference type="InterPro" id="IPR003594">
    <property type="entry name" value="HATPase_dom"/>
</dbReference>
<dbReference type="PROSITE" id="PS50109">
    <property type="entry name" value="HIS_KIN"/>
    <property type="match status" value="1"/>
</dbReference>
<dbReference type="EMBL" id="BONR01000003">
    <property type="protein sequence ID" value="GIG54854.1"/>
    <property type="molecule type" value="Genomic_DNA"/>
</dbReference>
<evidence type="ECO:0000256" key="3">
    <source>
        <dbReference type="ARBA" id="ARBA00022553"/>
    </source>
</evidence>
<keyword evidence="5" id="KW-0547">Nucleotide-binding</keyword>